<dbReference type="Pfam" id="PF04978">
    <property type="entry name" value="MST"/>
    <property type="match status" value="1"/>
</dbReference>
<sequence>MTRTTTPFTADERTTLPAFLDLFRETVAAKCEGLSEPDAHRRLLPDSPDMSVAGLVSHLRWVEHYWFEHVLLGRPDLAPWTDEDPDADFRADGLLLATVLAAYEAQTTASRRAVADLPLDTIASLDRHGSPVSLRWIMIHMIEETARHAGHLDILRELLDGTRGE</sequence>
<comment type="caution">
    <text evidence="1">The sequence shown here is derived from an EMBL/GenBank/DDBJ whole genome shotgun (WGS) entry which is preliminary data.</text>
</comment>
<dbReference type="RefSeq" id="WP_344833601.1">
    <property type="nucleotide sequence ID" value="NZ_BAAAUV010000015.1"/>
</dbReference>
<accession>A0ABP6QI59</accession>
<protein>
    <submittedName>
        <fullName evidence="1">DinB family protein</fullName>
    </submittedName>
</protein>
<proteinExistence type="predicted"/>
<name>A0ABP6QI59_9ACTN</name>
<dbReference type="SUPFAM" id="SSF109854">
    <property type="entry name" value="DinB/YfiT-like putative metalloenzymes"/>
    <property type="match status" value="1"/>
</dbReference>
<organism evidence="1 2">
    <name type="scientific">Actinocorallia longicatena</name>
    <dbReference type="NCBI Taxonomy" id="111803"/>
    <lineage>
        <taxon>Bacteria</taxon>
        <taxon>Bacillati</taxon>
        <taxon>Actinomycetota</taxon>
        <taxon>Actinomycetes</taxon>
        <taxon>Streptosporangiales</taxon>
        <taxon>Thermomonosporaceae</taxon>
        <taxon>Actinocorallia</taxon>
    </lineage>
</organism>
<dbReference type="EMBL" id="BAAAUV010000015">
    <property type="protein sequence ID" value="GAA3226091.1"/>
    <property type="molecule type" value="Genomic_DNA"/>
</dbReference>
<gene>
    <name evidence="1" type="ORF">GCM10010468_54200</name>
</gene>
<dbReference type="InterPro" id="IPR007061">
    <property type="entry name" value="MST-like"/>
</dbReference>
<keyword evidence="2" id="KW-1185">Reference proteome</keyword>
<evidence type="ECO:0000313" key="1">
    <source>
        <dbReference type="EMBL" id="GAA3226091.1"/>
    </source>
</evidence>
<dbReference type="Proteomes" id="UP001501237">
    <property type="component" value="Unassembled WGS sequence"/>
</dbReference>
<dbReference type="InterPro" id="IPR034660">
    <property type="entry name" value="DinB/YfiT-like"/>
</dbReference>
<reference evidence="2" key="1">
    <citation type="journal article" date="2019" name="Int. J. Syst. Evol. Microbiol.">
        <title>The Global Catalogue of Microorganisms (GCM) 10K type strain sequencing project: providing services to taxonomists for standard genome sequencing and annotation.</title>
        <authorList>
            <consortium name="The Broad Institute Genomics Platform"/>
            <consortium name="The Broad Institute Genome Sequencing Center for Infectious Disease"/>
            <person name="Wu L."/>
            <person name="Ma J."/>
        </authorList>
    </citation>
    <scope>NUCLEOTIDE SEQUENCE [LARGE SCALE GENOMIC DNA]</scope>
    <source>
        <strain evidence="2">JCM 9377</strain>
    </source>
</reference>
<dbReference type="Gene3D" id="1.20.120.450">
    <property type="entry name" value="dinb family like domain"/>
    <property type="match status" value="1"/>
</dbReference>
<evidence type="ECO:0000313" key="2">
    <source>
        <dbReference type="Proteomes" id="UP001501237"/>
    </source>
</evidence>